<keyword evidence="5" id="KW-0418">Kinase</keyword>
<dbReference type="VEuPathDB" id="FungiDB:SPSK_06223"/>
<dbReference type="GeneID" id="27668207"/>
<evidence type="ECO:0000313" key="11">
    <source>
        <dbReference type="Proteomes" id="UP000033710"/>
    </source>
</evidence>
<keyword evidence="6" id="KW-0067">ATP-binding</keyword>
<evidence type="ECO:0000256" key="3">
    <source>
        <dbReference type="ARBA" id="ARBA00022679"/>
    </source>
</evidence>
<dbReference type="SMART" id="SM00220">
    <property type="entry name" value="S_TKc"/>
    <property type="match status" value="1"/>
</dbReference>
<protein>
    <recommendedName>
        <fullName evidence="1">non-specific serine/threonine protein kinase</fullName>
        <ecNumber evidence="1">2.7.11.1</ecNumber>
    </recommendedName>
</protein>
<dbReference type="PROSITE" id="PS00108">
    <property type="entry name" value="PROTEIN_KINASE_ST"/>
    <property type="match status" value="1"/>
</dbReference>
<sequence length="498" mass="56473">METTQVMSKYSELIFYAEQILVTCHHLAGRVSTFSDSPLTRLSRKVILSLKTAGNGLAWRIFAIPFRQTEIDDDEPLVHADELSTRISSCSAEMVQAIVMVDFTLRNRTGDENEELHAIFASVFLLGNWPAEADSESLRRVHLEDMRRLFEFPNPEDHTASFQAFSDNFLALNQQALSQLQPRYVHMYATENDPPYRFDIATVPRSGSFGTVHKVVDRTSGDTCAVKVFRKVDGENVRQSILHEIGILELCMHRNIVKLVEAYEVATIPGMMYVVITPWVPVTLDDLIDNSDERRTAKFPWFTAGTESTLQCVYRLMRGLADGLAYLHGLSIKHKDLKPDNILLQYAADGQRILPLITDMGLSKTWRTGAATLFTNSTREFLSPEQLDHQESSLKSDIWQLGCCYSWMLTTASGGWQAVKDLNNSYTSQMRSCVIAQEDRHFKKALYQVVAYRGQDQSTQYAERGMLNMVVDGMLDLNPSTRLDIGMVRKEMARLQDV</sequence>
<dbReference type="InterPro" id="IPR011009">
    <property type="entry name" value="Kinase-like_dom_sf"/>
</dbReference>
<dbReference type="PROSITE" id="PS50011">
    <property type="entry name" value="PROTEIN_KINASE_DOM"/>
    <property type="match status" value="1"/>
</dbReference>
<comment type="catalytic activity">
    <reaction evidence="7">
        <text>L-threonyl-[protein] + ATP = O-phospho-L-threonyl-[protein] + ADP + H(+)</text>
        <dbReference type="Rhea" id="RHEA:46608"/>
        <dbReference type="Rhea" id="RHEA-COMP:11060"/>
        <dbReference type="Rhea" id="RHEA-COMP:11605"/>
        <dbReference type="ChEBI" id="CHEBI:15378"/>
        <dbReference type="ChEBI" id="CHEBI:30013"/>
        <dbReference type="ChEBI" id="CHEBI:30616"/>
        <dbReference type="ChEBI" id="CHEBI:61977"/>
        <dbReference type="ChEBI" id="CHEBI:456216"/>
        <dbReference type="EC" id="2.7.11.1"/>
    </reaction>
</comment>
<dbReference type="InterPro" id="IPR000719">
    <property type="entry name" value="Prot_kinase_dom"/>
</dbReference>
<evidence type="ECO:0000256" key="8">
    <source>
        <dbReference type="ARBA" id="ARBA00048679"/>
    </source>
</evidence>
<dbReference type="RefSeq" id="XP_016592495.1">
    <property type="nucleotide sequence ID" value="XM_016732930.1"/>
</dbReference>
<name>A0A0F2ML75_SPOSC</name>
<accession>A0A0F2ML75</accession>
<reference evidence="10 11" key="1">
    <citation type="journal article" date="2014" name="BMC Genomics">
        <title>Comparative genomics of the major fungal agents of human and animal Sporotrichosis: Sporothrix schenckii and Sporothrix brasiliensis.</title>
        <authorList>
            <person name="Teixeira M.M."/>
            <person name="de Almeida L.G."/>
            <person name="Kubitschek-Barreira P."/>
            <person name="Alves F.L."/>
            <person name="Kioshima E.S."/>
            <person name="Abadio A.K."/>
            <person name="Fernandes L."/>
            <person name="Derengowski L.S."/>
            <person name="Ferreira K.S."/>
            <person name="Souza R.C."/>
            <person name="Ruiz J.C."/>
            <person name="de Andrade N.C."/>
            <person name="Paes H.C."/>
            <person name="Nicola A.M."/>
            <person name="Albuquerque P."/>
            <person name="Gerber A.L."/>
            <person name="Martins V.P."/>
            <person name="Peconick L.D."/>
            <person name="Neto A.V."/>
            <person name="Chaucanez C.B."/>
            <person name="Silva P.A."/>
            <person name="Cunha O.L."/>
            <person name="de Oliveira F.F."/>
            <person name="dos Santos T.C."/>
            <person name="Barros A.L."/>
            <person name="Soares M.A."/>
            <person name="de Oliveira L.M."/>
            <person name="Marini M.M."/>
            <person name="Villalobos-Duno H."/>
            <person name="Cunha M.M."/>
            <person name="de Hoog S."/>
            <person name="da Silveira J.F."/>
            <person name="Henrissat B."/>
            <person name="Nino-Vega G.A."/>
            <person name="Cisalpino P.S."/>
            <person name="Mora-Montes H.M."/>
            <person name="Almeida S.R."/>
            <person name="Stajich J.E."/>
            <person name="Lopes-Bezerra L.M."/>
            <person name="Vasconcelos A.T."/>
            <person name="Felipe M.S."/>
        </authorList>
    </citation>
    <scope>NUCLEOTIDE SEQUENCE [LARGE SCALE GENOMIC DNA]</scope>
    <source>
        <strain evidence="10 11">1099-18</strain>
    </source>
</reference>
<dbReference type="GO" id="GO:0004674">
    <property type="term" value="F:protein serine/threonine kinase activity"/>
    <property type="evidence" value="ECO:0007669"/>
    <property type="project" value="UniProtKB-KW"/>
</dbReference>
<evidence type="ECO:0000313" key="10">
    <source>
        <dbReference type="EMBL" id="KJR89819.1"/>
    </source>
</evidence>
<dbReference type="PANTHER" id="PTHR43671">
    <property type="entry name" value="SERINE/THREONINE-PROTEIN KINASE NEK"/>
    <property type="match status" value="1"/>
</dbReference>
<dbReference type="Proteomes" id="UP000033710">
    <property type="component" value="Unassembled WGS sequence"/>
</dbReference>
<keyword evidence="3" id="KW-0808">Transferase</keyword>
<evidence type="ECO:0000256" key="6">
    <source>
        <dbReference type="ARBA" id="ARBA00022840"/>
    </source>
</evidence>
<evidence type="ECO:0000256" key="4">
    <source>
        <dbReference type="ARBA" id="ARBA00022741"/>
    </source>
</evidence>
<dbReference type="SUPFAM" id="SSF56112">
    <property type="entry name" value="Protein kinase-like (PK-like)"/>
    <property type="match status" value="1"/>
</dbReference>
<evidence type="ECO:0000256" key="7">
    <source>
        <dbReference type="ARBA" id="ARBA00047899"/>
    </source>
</evidence>
<dbReference type="InterPro" id="IPR050660">
    <property type="entry name" value="NEK_Ser/Thr_kinase"/>
</dbReference>
<organism evidence="10 11">
    <name type="scientific">Sporothrix schenckii 1099-18</name>
    <dbReference type="NCBI Taxonomy" id="1397361"/>
    <lineage>
        <taxon>Eukaryota</taxon>
        <taxon>Fungi</taxon>
        <taxon>Dikarya</taxon>
        <taxon>Ascomycota</taxon>
        <taxon>Pezizomycotina</taxon>
        <taxon>Sordariomycetes</taxon>
        <taxon>Sordariomycetidae</taxon>
        <taxon>Ophiostomatales</taxon>
        <taxon>Ophiostomataceae</taxon>
        <taxon>Sporothrix</taxon>
    </lineage>
</organism>
<evidence type="ECO:0000256" key="1">
    <source>
        <dbReference type="ARBA" id="ARBA00012513"/>
    </source>
</evidence>
<dbReference type="OrthoDB" id="248923at2759"/>
<keyword evidence="4" id="KW-0547">Nucleotide-binding</keyword>
<keyword evidence="2" id="KW-0723">Serine/threonine-protein kinase</keyword>
<feature type="domain" description="Protein kinase" evidence="9">
    <location>
        <begin position="198"/>
        <end position="495"/>
    </location>
</feature>
<dbReference type="Gene3D" id="1.10.510.10">
    <property type="entry name" value="Transferase(Phosphotransferase) domain 1"/>
    <property type="match status" value="1"/>
</dbReference>
<dbReference type="GO" id="GO:0005634">
    <property type="term" value="C:nucleus"/>
    <property type="evidence" value="ECO:0007669"/>
    <property type="project" value="TreeGrafter"/>
</dbReference>
<dbReference type="CDD" id="cd00180">
    <property type="entry name" value="PKc"/>
    <property type="match status" value="1"/>
</dbReference>
<dbReference type="EC" id="2.7.11.1" evidence="1"/>
<dbReference type="AlphaFoldDB" id="A0A0F2ML75"/>
<proteinExistence type="predicted"/>
<comment type="catalytic activity">
    <reaction evidence="8">
        <text>L-seryl-[protein] + ATP = O-phospho-L-seryl-[protein] + ADP + H(+)</text>
        <dbReference type="Rhea" id="RHEA:17989"/>
        <dbReference type="Rhea" id="RHEA-COMP:9863"/>
        <dbReference type="Rhea" id="RHEA-COMP:11604"/>
        <dbReference type="ChEBI" id="CHEBI:15378"/>
        <dbReference type="ChEBI" id="CHEBI:29999"/>
        <dbReference type="ChEBI" id="CHEBI:30616"/>
        <dbReference type="ChEBI" id="CHEBI:83421"/>
        <dbReference type="ChEBI" id="CHEBI:456216"/>
        <dbReference type="EC" id="2.7.11.1"/>
    </reaction>
</comment>
<evidence type="ECO:0000256" key="5">
    <source>
        <dbReference type="ARBA" id="ARBA00022777"/>
    </source>
</evidence>
<dbReference type="KEGG" id="ssck:SPSK_06223"/>
<dbReference type="GO" id="GO:0005524">
    <property type="term" value="F:ATP binding"/>
    <property type="evidence" value="ECO:0007669"/>
    <property type="project" value="UniProtKB-KW"/>
</dbReference>
<evidence type="ECO:0000259" key="9">
    <source>
        <dbReference type="PROSITE" id="PS50011"/>
    </source>
</evidence>
<dbReference type="InterPro" id="IPR008271">
    <property type="entry name" value="Ser/Thr_kinase_AS"/>
</dbReference>
<dbReference type="PANTHER" id="PTHR43671:SF98">
    <property type="entry name" value="SERINE_THREONINE-PROTEIN KINASE NEK11"/>
    <property type="match status" value="1"/>
</dbReference>
<reference evidence="10 11" key="2">
    <citation type="journal article" date="2015" name="Eukaryot. Cell">
        <title>Asexual propagation of a virulent clone complex in a human and feline outbreak of sporotrichosis.</title>
        <authorList>
            <person name="Teixeira Mde M."/>
            <person name="Rodrigues A.M."/>
            <person name="Tsui C.K."/>
            <person name="de Almeida L.G."/>
            <person name="Van Diepeningen A.D."/>
            <person name="van den Ende B.G."/>
            <person name="Fernandes G.F."/>
            <person name="Kano R."/>
            <person name="Hamelin R.C."/>
            <person name="Lopes-Bezerra L.M."/>
            <person name="Vasconcelos A.T."/>
            <person name="de Hoog S."/>
            <person name="de Camargo Z.P."/>
            <person name="Felipe M.S."/>
        </authorList>
    </citation>
    <scope>NUCLEOTIDE SEQUENCE [LARGE SCALE GENOMIC DNA]</scope>
    <source>
        <strain evidence="10 11">1099-18</strain>
    </source>
</reference>
<comment type="caution">
    <text evidence="10">The sequence shown here is derived from an EMBL/GenBank/DDBJ whole genome shotgun (WGS) entry which is preliminary data.</text>
</comment>
<dbReference type="EMBL" id="AXCR01000001">
    <property type="protein sequence ID" value="KJR89819.1"/>
    <property type="molecule type" value="Genomic_DNA"/>
</dbReference>
<dbReference type="Pfam" id="PF00069">
    <property type="entry name" value="Pkinase"/>
    <property type="match status" value="1"/>
</dbReference>
<gene>
    <name evidence="10" type="ORF">SPSK_06223</name>
</gene>
<evidence type="ECO:0000256" key="2">
    <source>
        <dbReference type="ARBA" id="ARBA00022527"/>
    </source>
</evidence>